<feature type="compositionally biased region" description="Basic and acidic residues" evidence="6">
    <location>
        <begin position="85"/>
        <end position="98"/>
    </location>
</feature>
<evidence type="ECO:0000256" key="3">
    <source>
        <dbReference type="ARBA" id="ARBA00022782"/>
    </source>
</evidence>
<dbReference type="GO" id="GO:0000981">
    <property type="term" value="F:DNA-binding transcription factor activity, RNA polymerase II-specific"/>
    <property type="evidence" value="ECO:0007669"/>
    <property type="project" value="TreeGrafter"/>
</dbReference>
<evidence type="ECO:0000313" key="8">
    <source>
        <dbReference type="EMBL" id="CAI5453945.1"/>
    </source>
</evidence>
<dbReference type="GO" id="GO:0046983">
    <property type="term" value="F:protein dimerization activity"/>
    <property type="evidence" value="ECO:0007669"/>
    <property type="project" value="InterPro"/>
</dbReference>
<accession>A0A9P1IZN3</accession>
<keyword evidence="2" id="KW-0217">Developmental protein</keyword>
<dbReference type="Pfam" id="PF00010">
    <property type="entry name" value="HLH"/>
    <property type="match status" value="1"/>
</dbReference>
<comment type="caution">
    <text evidence="8">The sequence shown here is derived from an EMBL/GenBank/DDBJ whole genome shotgun (WGS) entry which is preliminary data.</text>
</comment>
<dbReference type="PANTHER" id="PTHR19290:SF162">
    <property type="entry name" value="TRANSCRIPTION FACTOR ATOH7"/>
    <property type="match status" value="1"/>
</dbReference>
<evidence type="ECO:0000313" key="9">
    <source>
        <dbReference type="Proteomes" id="UP001152747"/>
    </source>
</evidence>
<sequence>MSSSSSSNYSYDNLTWEQFEEYHNPLRNFNRPDRVSSTASSAHSSTPSQSPTDFEVPQFTYDEQQLSSGGGKAQRCKVPSAQLVQERRSAANERERKRVNTMNAAYDQLRQVLPNGGNSDKKLSKFETLQMAQRYIAHLQQLLRQSDSPSQSNSSSELSSPSDIELDEIFQQYNC</sequence>
<dbReference type="SMART" id="SM00353">
    <property type="entry name" value="HLH"/>
    <property type="match status" value="1"/>
</dbReference>
<reference evidence="8" key="1">
    <citation type="submission" date="2022-11" db="EMBL/GenBank/DDBJ databases">
        <authorList>
            <person name="Kikuchi T."/>
        </authorList>
    </citation>
    <scope>NUCLEOTIDE SEQUENCE</scope>
    <source>
        <strain evidence="8">PS1010</strain>
    </source>
</reference>
<dbReference type="GO" id="GO:0005634">
    <property type="term" value="C:nucleus"/>
    <property type="evidence" value="ECO:0007669"/>
    <property type="project" value="UniProtKB-SubCell"/>
</dbReference>
<feature type="region of interest" description="Disordered" evidence="6">
    <location>
        <begin position="143"/>
        <end position="166"/>
    </location>
</feature>
<protein>
    <recommendedName>
        <fullName evidence="7">BHLH domain-containing protein</fullName>
    </recommendedName>
</protein>
<evidence type="ECO:0000256" key="5">
    <source>
        <dbReference type="ARBA" id="ARBA00023242"/>
    </source>
</evidence>
<feature type="compositionally biased region" description="Low complexity" evidence="6">
    <location>
        <begin position="145"/>
        <end position="163"/>
    </location>
</feature>
<comment type="subcellular location">
    <subcellularLocation>
        <location evidence="1">Nucleus</location>
    </subcellularLocation>
</comment>
<keyword evidence="5" id="KW-0539">Nucleus</keyword>
<proteinExistence type="predicted"/>
<feature type="domain" description="BHLH" evidence="7">
    <location>
        <begin position="86"/>
        <end position="139"/>
    </location>
</feature>
<dbReference type="GO" id="GO:0045944">
    <property type="term" value="P:positive regulation of transcription by RNA polymerase II"/>
    <property type="evidence" value="ECO:0007669"/>
    <property type="project" value="TreeGrafter"/>
</dbReference>
<dbReference type="AlphaFoldDB" id="A0A9P1IZN3"/>
<evidence type="ECO:0000256" key="2">
    <source>
        <dbReference type="ARBA" id="ARBA00022473"/>
    </source>
</evidence>
<dbReference type="PROSITE" id="PS50888">
    <property type="entry name" value="BHLH"/>
    <property type="match status" value="1"/>
</dbReference>
<dbReference type="InterPro" id="IPR050359">
    <property type="entry name" value="bHLH_transcription_factors"/>
</dbReference>
<feature type="region of interest" description="Disordered" evidence="6">
    <location>
        <begin position="26"/>
        <end position="99"/>
    </location>
</feature>
<evidence type="ECO:0000256" key="1">
    <source>
        <dbReference type="ARBA" id="ARBA00004123"/>
    </source>
</evidence>
<dbReference type="GO" id="GO:0061564">
    <property type="term" value="P:axon development"/>
    <property type="evidence" value="ECO:0007669"/>
    <property type="project" value="TreeGrafter"/>
</dbReference>
<keyword evidence="3" id="KW-0221">Differentiation</keyword>
<dbReference type="OrthoDB" id="6161578at2759"/>
<dbReference type="Proteomes" id="UP001152747">
    <property type="component" value="Unassembled WGS sequence"/>
</dbReference>
<dbReference type="GO" id="GO:0070888">
    <property type="term" value="F:E-box binding"/>
    <property type="evidence" value="ECO:0007669"/>
    <property type="project" value="TreeGrafter"/>
</dbReference>
<evidence type="ECO:0000259" key="7">
    <source>
        <dbReference type="PROSITE" id="PS50888"/>
    </source>
</evidence>
<dbReference type="EMBL" id="CANHGI010000006">
    <property type="protein sequence ID" value="CAI5453945.1"/>
    <property type="molecule type" value="Genomic_DNA"/>
</dbReference>
<keyword evidence="9" id="KW-1185">Reference proteome</keyword>
<evidence type="ECO:0000256" key="4">
    <source>
        <dbReference type="ARBA" id="ARBA00022902"/>
    </source>
</evidence>
<dbReference type="GO" id="GO:0007423">
    <property type="term" value="P:sensory organ development"/>
    <property type="evidence" value="ECO:0007669"/>
    <property type="project" value="TreeGrafter"/>
</dbReference>
<gene>
    <name evidence="8" type="ORF">CAMP_LOCUS16582</name>
</gene>
<dbReference type="InterPro" id="IPR011598">
    <property type="entry name" value="bHLH_dom"/>
</dbReference>
<dbReference type="SUPFAM" id="SSF47459">
    <property type="entry name" value="HLH, helix-loop-helix DNA-binding domain"/>
    <property type="match status" value="1"/>
</dbReference>
<keyword evidence="4" id="KW-0524">Neurogenesis</keyword>
<dbReference type="PANTHER" id="PTHR19290">
    <property type="entry name" value="BASIC HELIX-LOOP-HELIX PROTEIN NEUROGENIN-RELATED"/>
    <property type="match status" value="1"/>
</dbReference>
<name>A0A9P1IZN3_9PELO</name>
<dbReference type="Gene3D" id="4.10.280.10">
    <property type="entry name" value="Helix-loop-helix DNA-binding domain"/>
    <property type="match status" value="1"/>
</dbReference>
<evidence type="ECO:0000256" key="6">
    <source>
        <dbReference type="SAM" id="MobiDB-lite"/>
    </source>
</evidence>
<feature type="compositionally biased region" description="Low complexity" evidence="6">
    <location>
        <begin position="36"/>
        <end position="52"/>
    </location>
</feature>
<organism evidence="8 9">
    <name type="scientific">Caenorhabditis angaria</name>
    <dbReference type="NCBI Taxonomy" id="860376"/>
    <lineage>
        <taxon>Eukaryota</taxon>
        <taxon>Metazoa</taxon>
        <taxon>Ecdysozoa</taxon>
        <taxon>Nematoda</taxon>
        <taxon>Chromadorea</taxon>
        <taxon>Rhabditida</taxon>
        <taxon>Rhabditina</taxon>
        <taxon>Rhabditomorpha</taxon>
        <taxon>Rhabditoidea</taxon>
        <taxon>Rhabditidae</taxon>
        <taxon>Peloderinae</taxon>
        <taxon>Caenorhabditis</taxon>
    </lineage>
</organism>
<dbReference type="InterPro" id="IPR036638">
    <property type="entry name" value="HLH_DNA-bd_sf"/>
</dbReference>